<evidence type="ECO:0000256" key="1">
    <source>
        <dbReference type="ARBA" id="ARBA00004123"/>
    </source>
</evidence>
<dbReference type="Proteomes" id="UP000789595">
    <property type="component" value="Unassembled WGS sequence"/>
</dbReference>
<sequence>MPNAAAAEDLAAAFADVRSRRQNKETIRRPRVYEPLPGDYVVGRVEERNAEGYKVKLMGAAVPGVLGAVAFDGATKRTRPHLNIDDLVYCRVLRVPRGGEAELTCCAPPKGPRREWTTGAATFGPLSSSEALIAVVPPQFAELLLERDAPVLKALAQYIAYEVAIGLNGRVWCRAATLGDAIVVANALENAAFLEDTAVAPMVGQVINAMRAKTASQGGYAQAVSGDNPS</sequence>
<dbReference type="PANTHER" id="PTHR21321:SF1">
    <property type="entry name" value="EXOSOME COMPLEX COMPONENT RRP40"/>
    <property type="match status" value="1"/>
</dbReference>
<evidence type="ECO:0000256" key="3">
    <source>
        <dbReference type="ARBA" id="ARBA00022884"/>
    </source>
</evidence>
<comment type="subcellular location">
    <subcellularLocation>
        <location evidence="1">Nucleus</location>
    </subcellularLocation>
</comment>
<dbReference type="InterPro" id="IPR036612">
    <property type="entry name" value="KH_dom_type_1_sf"/>
</dbReference>
<gene>
    <name evidence="5" type="ORF">PECAL_5P25110</name>
</gene>
<dbReference type="GO" id="GO:0071051">
    <property type="term" value="P:poly(A)-dependent snoRNA 3'-end processing"/>
    <property type="evidence" value="ECO:0007669"/>
    <property type="project" value="TreeGrafter"/>
</dbReference>
<organism evidence="5 6">
    <name type="scientific">Pelagomonas calceolata</name>
    <dbReference type="NCBI Taxonomy" id="35677"/>
    <lineage>
        <taxon>Eukaryota</taxon>
        <taxon>Sar</taxon>
        <taxon>Stramenopiles</taxon>
        <taxon>Ochrophyta</taxon>
        <taxon>Pelagophyceae</taxon>
        <taxon>Pelagomonadales</taxon>
        <taxon>Pelagomonadaceae</taxon>
        <taxon>Pelagomonas</taxon>
    </lineage>
</organism>
<dbReference type="CDD" id="cd22526">
    <property type="entry name" value="KH-I_Rrp40"/>
    <property type="match status" value="1"/>
</dbReference>
<evidence type="ECO:0000256" key="2">
    <source>
        <dbReference type="ARBA" id="ARBA00022835"/>
    </source>
</evidence>
<dbReference type="GO" id="GO:0000467">
    <property type="term" value="P:exonucleolytic trimming to generate mature 3'-end of 5.8S rRNA from tricistronic rRNA transcript (SSU-rRNA, 5.8S rRNA, LSU-rRNA)"/>
    <property type="evidence" value="ECO:0007669"/>
    <property type="project" value="TreeGrafter"/>
</dbReference>
<dbReference type="Gene3D" id="2.40.50.140">
    <property type="entry name" value="Nucleic acid-binding proteins"/>
    <property type="match status" value="1"/>
</dbReference>
<comment type="caution">
    <text evidence="5">The sequence shown here is derived from an EMBL/GenBank/DDBJ whole genome shotgun (WGS) entry which is preliminary data.</text>
</comment>
<protein>
    <recommendedName>
        <fullName evidence="4">K Homology domain-containing protein</fullName>
    </recommendedName>
</protein>
<evidence type="ECO:0000313" key="6">
    <source>
        <dbReference type="Proteomes" id="UP000789595"/>
    </source>
</evidence>
<dbReference type="SUPFAM" id="SSF50249">
    <property type="entry name" value="Nucleic acid-binding proteins"/>
    <property type="match status" value="1"/>
</dbReference>
<proteinExistence type="predicted"/>
<dbReference type="GO" id="GO:0071038">
    <property type="term" value="P:TRAMP-dependent tRNA surveillance pathway"/>
    <property type="evidence" value="ECO:0007669"/>
    <property type="project" value="TreeGrafter"/>
</dbReference>
<dbReference type="GO" id="GO:0034475">
    <property type="term" value="P:U4 snRNA 3'-end processing"/>
    <property type="evidence" value="ECO:0007669"/>
    <property type="project" value="TreeGrafter"/>
</dbReference>
<reference evidence="5" key="1">
    <citation type="submission" date="2021-11" db="EMBL/GenBank/DDBJ databases">
        <authorList>
            <consortium name="Genoscope - CEA"/>
            <person name="William W."/>
        </authorList>
    </citation>
    <scope>NUCLEOTIDE SEQUENCE</scope>
</reference>
<dbReference type="GO" id="GO:0003723">
    <property type="term" value="F:RNA binding"/>
    <property type="evidence" value="ECO:0007669"/>
    <property type="project" value="UniProtKB-KW"/>
</dbReference>
<dbReference type="InterPro" id="IPR004088">
    <property type="entry name" value="KH_dom_type_1"/>
</dbReference>
<dbReference type="AlphaFoldDB" id="A0A8J2T1N5"/>
<dbReference type="PANTHER" id="PTHR21321">
    <property type="entry name" value="PNAS-3 RELATED"/>
    <property type="match status" value="1"/>
</dbReference>
<dbReference type="InterPro" id="IPR049469">
    <property type="entry name" value="RRP40_KH-I"/>
</dbReference>
<dbReference type="Pfam" id="PF15985">
    <property type="entry name" value="KH_6"/>
    <property type="match status" value="1"/>
</dbReference>
<dbReference type="Pfam" id="PF21262">
    <property type="entry name" value="RRP40_S1"/>
    <property type="match status" value="1"/>
</dbReference>
<feature type="domain" description="K Homology" evidence="4">
    <location>
        <begin position="136"/>
        <end position="175"/>
    </location>
</feature>
<dbReference type="InterPro" id="IPR026699">
    <property type="entry name" value="Exosome_RNA_bind1/RRP40/RRP4"/>
</dbReference>
<keyword evidence="2" id="KW-0271">Exosome</keyword>
<dbReference type="GO" id="GO:0071035">
    <property type="term" value="P:nuclear polyadenylation-dependent rRNA catabolic process"/>
    <property type="evidence" value="ECO:0007669"/>
    <property type="project" value="TreeGrafter"/>
</dbReference>
<dbReference type="GO" id="GO:0000177">
    <property type="term" value="C:cytoplasmic exosome (RNase complex)"/>
    <property type="evidence" value="ECO:0007669"/>
    <property type="project" value="TreeGrafter"/>
</dbReference>
<dbReference type="InterPro" id="IPR012340">
    <property type="entry name" value="NA-bd_OB-fold"/>
</dbReference>
<dbReference type="Gene3D" id="3.30.1370.10">
    <property type="entry name" value="K Homology domain, type 1"/>
    <property type="match status" value="1"/>
</dbReference>
<dbReference type="GO" id="GO:0000176">
    <property type="term" value="C:nuclear exosome (RNase complex)"/>
    <property type="evidence" value="ECO:0007669"/>
    <property type="project" value="TreeGrafter"/>
</dbReference>
<name>A0A8J2T1N5_9STRA</name>
<dbReference type="OrthoDB" id="340500at2759"/>
<keyword evidence="6" id="KW-1185">Reference proteome</keyword>
<accession>A0A8J2T1N5</accession>
<dbReference type="GO" id="GO:0071034">
    <property type="term" value="P:CUT catabolic process"/>
    <property type="evidence" value="ECO:0007669"/>
    <property type="project" value="TreeGrafter"/>
</dbReference>
<dbReference type="SUPFAM" id="SSF54791">
    <property type="entry name" value="Eukaryotic type KH-domain (KH-domain type I)"/>
    <property type="match status" value="1"/>
</dbReference>
<keyword evidence="3" id="KW-0694">RNA-binding</keyword>
<dbReference type="EMBL" id="CAKKNE010000005">
    <property type="protein sequence ID" value="CAH0377993.1"/>
    <property type="molecule type" value="Genomic_DNA"/>
</dbReference>
<evidence type="ECO:0000313" key="5">
    <source>
        <dbReference type="EMBL" id="CAH0377993.1"/>
    </source>
</evidence>
<evidence type="ECO:0000259" key="4">
    <source>
        <dbReference type="Pfam" id="PF15985"/>
    </source>
</evidence>